<gene>
    <name evidence="2" type="ORF">HNQ77_000266</name>
</gene>
<keyword evidence="1" id="KW-1133">Transmembrane helix</keyword>
<dbReference type="OrthoDB" id="121416at2"/>
<dbReference type="RefSeq" id="WP_050057575.1">
    <property type="nucleotide sequence ID" value="NZ_JACHEK010000001.1"/>
</dbReference>
<dbReference type="AlphaFoldDB" id="A0A841JV67"/>
<dbReference type="Proteomes" id="UP000538666">
    <property type="component" value="Unassembled WGS sequence"/>
</dbReference>
<feature type="transmembrane region" description="Helical" evidence="1">
    <location>
        <begin position="6"/>
        <end position="24"/>
    </location>
</feature>
<keyword evidence="1" id="KW-0812">Transmembrane</keyword>
<reference evidence="2 3" key="1">
    <citation type="submission" date="2020-08" db="EMBL/GenBank/DDBJ databases">
        <title>Genomic Encyclopedia of Type Strains, Phase IV (KMG-IV): sequencing the most valuable type-strain genomes for metagenomic binning, comparative biology and taxonomic classification.</title>
        <authorList>
            <person name="Goeker M."/>
        </authorList>
    </citation>
    <scope>NUCLEOTIDE SEQUENCE [LARGE SCALE GENOMIC DNA]</scope>
    <source>
        <strain evidence="2 3">DSM 103733</strain>
    </source>
</reference>
<proteinExistence type="predicted"/>
<sequence>MSIMPVLWIVWAGVTAILLVLLAYRGTITRHEEDQIFLDSASDHQQREQTEILAKVGKINPYVNYATGATCLLSACILGMYVWDAVKHLM</sequence>
<accession>A0A841JV67</accession>
<evidence type="ECO:0000256" key="1">
    <source>
        <dbReference type="SAM" id="Phobius"/>
    </source>
</evidence>
<name>A0A841JV67_9BACT</name>
<keyword evidence="1" id="KW-0472">Membrane</keyword>
<comment type="caution">
    <text evidence="2">The sequence shown here is derived from an EMBL/GenBank/DDBJ whole genome shotgun (WGS) entry which is preliminary data.</text>
</comment>
<organism evidence="2 3">
    <name type="scientific">Silvibacterium bohemicum</name>
    <dbReference type="NCBI Taxonomy" id="1577686"/>
    <lineage>
        <taxon>Bacteria</taxon>
        <taxon>Pseudomonadati</taxon>
        <taxon>Acidobacteriota</taxon>
        <taxon>Terriglobia</taxon>
        <taxon>Terriglobales</taxon>
        <taxon>Acidobacteriaceae</taxon>
        <taxon>Silvibacterium</taxon>
    </lineage>
</organism>
<feature type="transmembrane region" description="Helical" evidence="1">
    <location>
        <begin position="62"/>
        <end position="83"/>
    </location>
</feature>
<keyword evidence="3" id="KW-1185">Reference proteome</keyword>
<evidence type="ECO:0000313" key="2">
    <source>
        <dbReference type="EMBL" id="MBB6142328.1"/>
    </source>
</evidence>
<evidence type="ECO:0000313" key="3">
    <source>
        <dbReference type="Proteomes" id="UP000538666"/>
    </source>
</evidence>
<dbReference type="EMBL" id="JACHEK010000001">
    <property type="protein sequence ID" value="MBB6142328.1"/>
    <property type="molecule type" value="Genomic_DNA"/>
</dbReference>
<protein>
    <submittedName>
        <fullName evidence="2">Uncharacterized protein</fullName>
    </submittedName>
</protein>